<accession>A0ABQ5GUS1</accession>
<dbReference type="Proteomes" id="UP001151760">
    <property type="component" value="Unassembled WGS sequence"/>
</dbReference>
<comment type="caution">
    <text evidence="1">The sequence shown here is derived from an EMBL/GenBank/DDBJ whole genome shotgun (WGS) entry which is preliminary data.</text>
</comment>
<reference evidence="1" key="1">
    <citation type="journal article" date="2022" name="Int. J. Mol. Sci.">
        <title>Draft Genome of Tanacetum Coccineum: Genomic Comparison of Closely Related Tanacetum-Family Plants.</title>
        <authorList>
            <person name="Yamashiro T."/>
            <person name="Shiraishi A."/>
            <person name="Nakayama K."/>
            <person name="Satake H."/>
        </authorList>
    </citation>
    <scope>NUCLEOTIDE SEQUENCE</scope>
</reference>
<protein>
    <recommendedName>
        <fullName evidence="3">Reverse transcriptase</fullName>
    </recommendedName>
</protein>
<evidence type="ECO:0008006" key="3">
    <source>
        <dbReference type="Google" id="ProtNLM"/>
    </source>
</evidence>
<sequence length="103" mass="11553">PFSQQVWNQVKGVAGLASSNASIYDIIDDIIPFAARKSSKSVIAKLVVAATSYFIWQERNGRLFKNMKRTVNQVVECIMNTVRLKLMSCRLKKSRSACDIVKA</sequence>
<organism evidence="1 2">
    <name type="scientific">Tanacetum coccineum</name>
    <dbReference type="NCBI Taxonomy" id="301880"/>
    <lineage>
        <taxon>Eukaryota</taxon>
        <taxon>Viridiplantae</taxon>
        <taxon>Streptophyta</taxon>
        <taxon>Embryophyta</taxon>
        <taxon>Tracheophyta</taxon>
        <taxon>Spermatophyta</taxon>
        <taxon>Magnoliopsida</taxon>
        <taxon>eudicotyledons</taxon>
        <taxon>Gunneridae</taxon>
        <taxon>Pentapetalae</taxon>
        <taxon>asterids</taxon>
        <taxon>campanulids</taxon>
        <taxon>Asterales</taxon>
        <taxon>Asteraceae</taxon>
        <taxon>Asteroideae</taxon>
        <taxon>Anthemideae</taxon>
        <taxon>Anthemidinae</taxon>
        <taxon>Tanacetum</taxon>
    </lineage>
</organism>
<gene>
    <name evidence="1" type="ORF">Tco_1053695</name>
</gene>
<keyword evidence="2" id="KW-1185">Reference proteome</keyword>
<feature type="non-terminal residue" evidence="1">
    <location>
        <position position="1"/>
    </location>
</feature>
<name>A0ABQ5GUS1_9ASTR</name>
<dbReference type="EMBL" id="BQNB010018891">
    <property type="protein sequence ID" value="GJT79353.1"/>
    <property type="molecule type" value="Genomic_DNA"/>
</dbReference>
<reference evidence="1" key="2">
    <citation type="submission" date="2022-01" db="EMBL/GenBank/DDBJ databases">
        <authorList>
            <person name="Yamashiro T."/>
            <person name="Shiraishi A."/>
            <person name="Satake H."/>
            <person name="Nakayama K."/>
        </authorList>
    </citation>
    <scope>NUCLEOTIDE SEQUENCE</scope>
</reference>
<proteinExistence type="predicted"/>
<evidence type="ECO:0000313" key="2">
    <source>
        <dbReference type="Proteomes" id="UP001151760"/>
    </source>
</evidence>
<evidence type="ECO:0000313" key="1">
    <source>
        <dbReference type="EMBL" id="GJT79353.1"/>
    </source>
</evidence>